<gene>
    <name evidence="2" type="ORF">SAMN02982931_04091</name>
</gene>
<reference evidence="2 3" key="1">
    <citation type="submission" date="2016-10" db="EMBL/GenBank/DDBJ databases">
        <authorList>
            <person name="de Groot N.N."/>
        </authorList>
    </citation>
    <scope>NUCLEOTIDE SEQUENCE [LARGE SCALE GENOMIC DNA]</scope>
    <source>
        <strain evidence="2 3">ATCC 35022</strain>
    </source>
</reference>
<dbReference type="AlphaFoldDB" id="A0A1G6E453"/>
<dbReference type="InterPro" id="IPR038390">
    <property type="entry name" value="Metal_Tscrpt_repr_sf"/>
</dbReference>
<dbReference type="GO" id="GO:0046872">
    <property type="term" value="F:metal ion binding"/>
    <property type="evidence" value="ECO:0007669"/>
    <property type="project" value="InterPro"/>
</dbReference>
<dbReference type="EMBL" id="FMXQ01000010">
    <property type="protein sequence ID" value="SDB52244.1"/>
    <property type="molecule type" value="Genomic_DNA"/>
</dbReference>
<comment type="similarity">
    <text evidence="1">Belongs to the FrmR/RcnR family.</text>
</comment>
<dbReference type="STRING" id="665467.SAMN02982931_04091"/>
<dbReference type="PANTHER" id="PTHR33677">
    <property type="entry name" value="TRANSCRIPTIONAL REPRESSOR FRMR-RELATED"/>
    <property type="match status" value="1"/>
</dbReference>
<dbReference type="GO" id="GO:0045892">
    <property type="term" value="P:negative regulation of DNA-templated transcription"/>
    <property type="evidence" value="ECO:0007669"/>
    <property type="project" value="UniProtKB-ARBA"/>
</dbReference>
<evidence type="ECO:0000313" key="3">
    <source>
        <dbReference type="Proteomes" id="UP000199071"/>
    </source>
</evidence>
<name>A0A1G6E453_9HYPH</name>
<accession>A0A1G6E453</accession>
<dbReference type="OrthoDB" id="9811244at2"/>
<evidence type="ECO:0000313" key="2">
    <source>
        <dbReference type="EMBL" id="SDB52244.1"/>
    </source>
</evidence>
<sequence length="91" mass="10308">MQAETKEAVRKRLNRVEGQVRGIAKMVETDRYCIDVVTQIAAVRAALRKIEEAVIRDHVGHCVADAIRSGDPEDQRRKVDELIEVIGRAER</sequence>
<dbReference type="Gene3D" id="1.20.58.1000">
    <property type="entry name" value="Metal-sensitive repressor, helix protomer"/>
    <property type="match status" value="1"/>
</dbReference>
<organism evidence="2 3">
    <name type="scientific">Bauldia litoralis</name>
    <dbReference type="NCBI Taxonomy" id="665467"/>
    <lineage>
        <taxon>Bacteria</taxon>
        <taxon>Pseudomonadati</taxon>
        <taxon>Pseudomonadota</taxon>
        <taxon>Alphaproteobacteria</taxon>
        <taxon>Hyphomicrobiales</taxon>
        <taxon>Kaistiaceae</taxon>
        <taxon>Bauldia</taxon>
    </lineage>
</organism>
<keyword evidence="3" id="KW-1185">Reference proteome</keyword>
<dbReference type="Pfam" id="PF02583">
    <property type="entry name" value="Trns_repr_metal"/>
    <property type="match status" value="1"/>
</dbReference>
<dbReference type="PANTHER" id="PTHR33677:SF3">
    <property type="entry name" value="COPPER-SENSING TRANSCRIPTIONAL REPRESSOR RICR"/>
    <property type="match status" value="1"/>
</dbReference>
<keyword evidence="2" id="KW-0238">DNA-binding</keyword>
<dbReference type="GO" id="GO:0003677">
    <property type="term" value="F:DNA binding"/>
    <property type="evidence" value="ECO:0007669"/>
    <property type="project" value="UniProtKB-KW"/>
</dbReference>
<protein>
    <submittedName>
        <fullName evidence="2">DNA-binding transcriptional regulator, FrmR family</fullName>
    </submittedName>
</protein>
<dbReference type="CDD" id="cd10148">
    <property type="entry name" value="CsoR-like_DUF156"/>
    <property type="match status" value="1"/>
</dbReference>
<evidence type="ECO:0000256" key="1">
    <source>
        <dbReference type="ARBA" id="ARBA00005260"/>
    </source>
</evidence>
<dbReference type="RefSeq" id="WP_090879427.1">
    <property type="nucleotide sequence ID" value="NZ_FMXQ01000010.1"/>
</dbReference>
<proteinExistence type="inferred from homology"/>
<dbReference type="Proteomes" id="UP000199071">
    <property type="component" value="Unassembled WGS sequence"/>
</dbReference>
<dbReference type="InterPro" id="IPR003735">
    <property type="entry name" value="Metal_Tscrpt_repr"/>
</dbReference>